<organism evidence="3 4">
    <name type="scientific">Linnemannia elongata AG-77</name>
    <dbReference type="NCBI Taxonomy" id="1314771"/>
    <lineage>
        <taxon>Eukaryota</taxon>
        <taxon>Fungi</taxon>
        <taxon>Fungi incertae sedis</taxon>
        <taxon>Mucoromycota</taxon>
        <taxon>Mortierellomycotina</taxon>
        <taxon>Mortierellomycetes</taxon>
        <taxon>Mortierellales</taxon>
        <taxon>Mortierellaceae</taxon>
        <taxon>Linnemannia</taxon>
    </lineage>
</organism>
<dbReference type="OrthoDB" id="2449903at2759"/>
<proteinExistence type="predicted"/>
<dbReference type="PANTHER" id="PTHR33324">
    <property type="entry name" value="EXPRESSED PROTEIN"/>
    <property type="match status" value="1"/>
</dbReference>
<accession>A0A197JR37</accession>
<gene>
    <name evidence="3" type="ORF">K457DRAFT_157300</name>
</gene>
<feature type="region of interest" description="Disordered" evidence="2">
    <location>
        <begin position="166"/>
        <end position="227"/>
    </location>
</feature>
<dbReference type="Proteomes" id="UP000078512">
    <property type="component" value="Unassembled WGS sequence"/>
</dbReference>
<dbReference type="EMBL" id="KV442062">
    <property type="protein sequence ID" value="OAQ26926.1"/>
    <property type="molecule type" value="Genomic_DNA"/>
</dbReference>
<keyword evidence="1" id="KW-0175">Coiled coil</keyword>
<dbReference type="PANTHER" id="PTHR33324:SF2">
    <property type="entry name" value="MYB_SANT-LIKE DNA-BINDING DOMAIN-CONTAINING PROTEIN"/>
    <property type="match status" value="1"/>
</dbReference>
<evidence type="ECO:0000313" key="4">
    <source>
        <dbReference type="Proteomes" id="UP000078512"/>
    </source>
</evidence>
<evidence type="ECO:0000313" key="3">
    <source>
        <dbReference type="EMBL" id="OAQ26926.1"/>
    </source>
</evidence>
<evidence type="ECO:0000256" key="1">
    <source>
        <dbReference type="SAM" id="Coils"/>
    </source>
</evidence>
<reference evidence="3 4" key="1">
    <citation type="submission" date="2016-05" db="EMBL/GenBank/DDBJ databases">
        <title>Genome sequencing reveals origins of a unique bacterial endosymbiosis in the earliest lineages of terrestrial Fungi.</title>
        <authorList>
            <consortium name="DOE Joint Genome Institute"/>
            <person name="Uehling J."/>
            <person name="Gryganskyi A."/>
            <person name="Hameed K."/>
            <person name="Tschaplinski T."/>
            <person name="Misztal P."/>
            <person name="Wu S."/>
            <person name="Desiro A."/>
            <person name="Vande Pol N."/>
            <person name="Du Z.-Y."/>
            <person name="Zienkiewicz A."/>
            <person name="Zienkiewicz K."/>
            <person name="Morin E."/>
            <person name="Tisserant E."/>
            <person name="Splivallo R."/>
            <person name="Hainaut M."/>
            <person name="Henrissat B."/>
            <person name="Ohm R."/>
            <person name="Kuo A."/>
            <person name="Yan J."/>
            <person name="Lipzen A."/>
            <person name="Nolan M."/>
            <person name="Labutti K."/>
            <person name="Barry K."/>
            <person name="Goldstein A."/>
            <person name="Labbe J."/>
            <person name="Schadt C."/>
            <person name="Tuskan G."/>
            <person name="Grigoriev I."/>
            <person name="Martin F."/>
            <person name="Vilgalys R."/>
            <person name="Bonito G."/>
        </authorList>
    </citation>
    <scope>NUCLEOTIDE SEQUENCE [LARGE SCALE GENOMIC DNA]</scope>
    <source>
        <strain evidence="3 4">AG-77</strain>
    </source>
</reference>
<protein>
    <recommendedName>
        <fullName evidence="5">Myb/SANT-like domain-containing protein</fullName>
    </recommendedName>
</protein>
<evidence type="ECO:0000256" key="2">
    <source>
        <dbReference type="SAM" id="MobiDB-lite"/>
    </source>
</evidence>
<feature type="coiled-coil region" evidence="1">
    <location>
        <begin position="231"/>
        <end position="341"/>
    </location>
</feature>
<dbReference type="AlphaFoldDB" id="A0A197JR37"/>
<name>A0A197JR37_9FUNG</name>
<feature type="compositionally biased region" description="Polar residues" evidence="2">
    <location>
        <begin position="23"/>
        <end position="40"/>
    </location>
</feature>
<feature type="region of interest" description="Disordered" evidence="2">
    <location>
        <begin position="1"/>
        <end position="45"/>
    </location>
</feature>
<sequence length="351" mass="40067">MAKRSRDGSSRQLVPLAIKPTTRAATSAYSEPSTPGSQSEAGLDGYQGTLRPSSFWVQEGMDTFFDWITNPHNHQRLHKKNPVSGQKPKDIRQEIANVVNNKHNTKWTELQVKSKIAYVKSKYRDVAKMNSTGLGAQVVAKQLEVCPEFTRLHEVYGRILAVNPPLPKQSAHFEDGPTTTYEITDDESSDLEPHEDASDTDLNAAPSSIAPPNKRRRGNGISSPAELKTSIERIKQLSEQYRVVYDETKNELRQREQAVETRERELAEKLLRLSDEARVRLREELAAERADFRKEMAEEKAELKEERAELKREKAAFTLERDQLKMELAALRKELEVRTVRWPKNFEETAT</sequence>
<keyword evidence="4" id="KW-1185">Reference proteome</keyword>
<evidence type="ECO:0008006" key="5">
    <source>
        <dbReference type="Google" id="ProtNLM"/>
    </source>
</evidence>